<feature type="transmembrane region" description="Helical" evidence="1">
    <location>
        <begin position="157"/>
        <end position="179"/>
    </location>
</feature>
<evidence type="ECO:0008006" key="4">
    <source>
        <dbReference type="Google" id="ProtNLM"/>
    </source>
</evidence>
<name>A0A0E3Z3B0_9GAMM</name>
<keyword evidence="1" id="KW-0812">Transmembrane</keyword>
<organism evidence="2 3">
    <name type="scientific">Pseudoxanthomonas suwonensis</name>
    <dbReference type="NCBI Taxonomy" id="314722"/>
    <lineage>
        <taxon>Bacteria</taxon>
        <taxon>Pseudomonadati</taxon>
        <taxon>Pseudomonadota</taxon>
        <taxon>Gammaproteobacteria</taxon>
        <taxon>Lysobacterales</taxon>
        <taxon>Lysobacteraceae</taxon>
        <taxon>Pseudoxanthomonas</taxon>
    </lineage>
</organism>
<protein>
    <recommendedName>
        <fullName evidence="4">Protease</fullName>
    </recommendedName>
</protein>
<dbReference type="PATRIC" id="fig|314722.6.peg.3329"/>
<keyword evidence="1" id="KW-1133">Transmembrane helix</keyword>
<evidence type="ECO:0000256" key="1">
    <source>
        <dbReference type="SAM" id="Phobius"/>
    </source>
</evidence>
<dbReference type="AlphaFoldDB" id="A0A0E3Z3B0"/>
<feature type="transmembrane region" description="Helical" evidence="1">
    <location>
        <begin position="43"/>
        <end position="65"/>
    </location>
</feature>
<feature type="transmembrane region" description="Helical" evidence="1">
    <location>
        <begin position="132"/>
        <end position="151"/>
    </location>
</feature>
<feature type="transmembrane region" description="Helical" evidence="1">
    <location>
        <begin position="20"/>
        <end position="37"/>
    </location>
</feature>
<keyword evidence="1" id="KW-0472">Membrane</keyword>
<dbReference type="Proteomes" id="UP000033067">
    <property type="component" value="Chromosome"/>
</dbReference>
<reference evidence="2 3" key="1">
    <citation type="journal article" date="2015" name="Genome Announc.">
        <title>Complete Genome Sequence of Pseudoxanthomonas suwonensis Strain J1, a Cellulose-Degrading Bacterium Isolated from Leaf- and Wood-Enriched Soil.</title>
        <authorList>
            <person name="Hou L."/>
            <person name="Jiang J."/>
            <person name="Xu Z."/>
            <person name="Zhou Y."/>
            <person name="Leung F.C."/>
        </authorList>
    </citation>
    <scope>NUCLEOTIDE SEQUENCE [LARGE SCALE GENOMIC DNA]</scope>
    <source>
        <strain evidence="2 3">J1</strain>
    </source>
</reference>
<dbReference type="EMBL" id="CP011144">
    <property type="protein sequence ID" value="AKC87944.1"/>
    <property type="molecule type" value="Genomic_DNA"/>
</dbReference>
<keyword evidence="3" id="KW-1185">Reference proteome</keyword>
<dbReference type="RefSeq" id="WP_052633561.1">
    <property type="nucleotide sequence ID" value="NZ_CP011144.1"/>
</dbReference>
<gene>
    <name evidence="2" type="ORF">WQ53_15375</name>
</gene>
<evidence type="ECO:0000313" key="3">
    <source>
        <dbReference type="Proteomes" id="UP000033067"/>
    </source>
</evidence>
<dbReference type="OrthoDB" id="6773069at2"/>
<evidence type="ECO:0000313" key="2">
    <source>
        <dbReference type="EMBL" id="AKC87944.1"/>
    </source>
</evidence>
<proteinExistence type="predicted"/>
<feature type="transmembrane region" description="Helical" evidence="1">
    <location>
        <begin position="77"/>
        <end position="93"/>
    </location>
</feature>
<accession>A0A0E3Z3B0</accession>
<feature type="transmembrane region" description="Helical" evidence="1">
    <location>
        <begin position="105"/>
        <end position="125"/>
    </location>
</feature>
<sequence length="435" mass="47955">MVRLAMLLVGADAFRRRWWLLWLAGVLWIGLGAWLAIDASDGVLFYAVELLGLVLVLQGLGALFAAGRKPPSVRPLLYLRATALVVLGLLVAMPLRVDHGIPDRLLFGSAFLIDGAIRTASAWVVRFRHWHVALAAGVAEMLVAIAVATNWPLHHHYTVPMAFGMILAVSGWSAILLALQIRRLPPGTSITSLPLFSARSWYRATAAPVVLHTRPETHAEPMILHVWTPVGSADHPQRRLLVDRYIAAVDAKGVISTGHSSLERLPDLYISHYPAVEIDHSPDDFTHLLRAGPENDVPGRWQPGYAFEVSQWCEADQHVRFHYYNAGALEQFWANYRVDATYNLTSRSCSTVTALAIESALEGTRTSRWPLLTFLRLLCDPNVWTAALLRRRGATMAWTPGLVLDYARLLRVIVGHRHRTGAESGAAPAAGAETA</sequence>
<dbReference type="KEGG" id="psuw:WQ53_15375"/>